<dbReference type="SUPFAM" id="SSF55073">
    <property type="entry name" value="Nucleotide cyclase"/>
    <property type="match status" value="1"/>
</dbReference>
<dbReference type="PANTHER" id="PTHR43081">
    <property type="entry name" value="ADENYLATE CYCLASE, TERMINAL-DIFFERENTIATION SPECIFIC-RELATED"/>
    <property type="match status" value="1"/>
</dbReference>
<proteinExistence type="predicted"/>
<dbReference type="CDD" id="cd07302">
    <property type="entry name" value="CHD"/>
    <property type="match status" value="1"/>
</dbReference>
<organism evidence="2">
    <name type="scientific">metagenome</name>
    <dbReference type="NCBI Taxonomy" id="256318"/>
    <lineage>
        <taxon>unclassified sequences</taxon>
        <taxon>metagenomes</taxon>
    </lineage>
</organism>
<evidence type="ECO:0000259" key="1">
    <source>
        <dbReference type="PROSITE" id="PS50125"/>
    </source>
</evidence>
<accession>A0A380TH75</accession>
<name>A0A380TH75_9ZZZZ</name>
<evidence type="ECO:0000313" key="2">
    <source>
        <dbReference type="EMBL" id="SUS07004.1"/>
    </source>
</evidence>
<dbReference type="AlphaFoldDB" id="A0A380TH75"/>
<feature type="domain" description="Guanylate cyclase" evidence="1">
    <location>
        <begin position="223"/>
        <end position="364"/>
    </location>
</feature>
<dbReference type="Gene3D" id="3.30.70.1230">
    <property type="entry name" value="Nucleotide cyclase"/>
    <property type="match status" value="1"/>
</dbReference>
<dbReference type="EMBL" id="UIDG01000290">
    <property type="protein sequence ID" value="SUS07004.1"/>
    <property type="molecule type" value="Genomic_DNA"/>
</dbReference>
<dbReference type="GO" id="GO:0035556">
    <property type="term" value="P:intracellular signal transduction"/>
    <property type="evidence" value="ECO:0007669"/>
    <property type="project" value="InterPro"/>
</dbReference>
<dbReference type="PANTHER" id="PTHR43081:SF11">
    <property type="entry name" value="BLR2264 PROTEIN"/>
    <property type="match status" value="1"/>
</dbReference>
<protein>
    <recommendedName>
        <fullName evidence="1">Guanylate cyclase domain-containing protein</fullName>
    </recommendedName>
</protein>
<dbReference type="GO" id="GO:0006171">
    <property type="term" value="P:cAMP biosynthetic process"/>
    <property type="evidence" value="ECO:0007669"/>
    <property type="project" value="TreeGrafter"/>
</dbReference>
<dbReference type="PROSITE" id="PS50125">
    <property type="entry name" value="GUANYLATE_CYCLASE_2"/>
    <property type="match status" value="1"/>
</dbReference>
<dbReference type="Pfam" id="PF00211">
    <property type="entry name" value="Guanylate_cyc"/>
    <property type="match status" value="1"/>
</dbReference>
<reference evidence="2" key="1">
    <citation type="submission" date="2018-07" db="EMBL/GenBank/DDBJ databases">
        <authorList>
            <person name="Quirk P.G."/>
            <person name="Krulwich T.A."/>
        </authorList>
    </citation>
    <scope>NUCLEOTIDE SEQUENCE</scope>
</reference>
<sequence length="414" mass="44150">MDLPAAPPLTCPPRPISPNPVVAWALTEGWEIATPEALTAGLGNCLIAAGIRLFRLRVLIRTLHPQYLGASYLWQRGSDAIETLLPQHSIVQEERFIKSPYAALFEGAGAIRRRLEGPAAALDYPVLLDLKEQGGTDYVAMPLRFSDGRISALTVASVQPGGFGSAELERLDEALPILAHLYELHTLRLSATAILDTYLGPQTGEQVLKGLIRRGDGEEIHAVIWFCDLRGSTVLAETLPRRDYLAILNAFFDAMAGAIIEHQGEVLSFIGDGALAIFPVAGARGPCEDCPQHQAVAARALEAALDAIGRIDALNMERAAAGLPSLGFGIALHLGDVMYGNIGTSKRLAFTVIGSATNEAARIEGLCRTLGRPLLFSAAFAGLVRTGAAGDRLISVGRHALRGISQPMEIFTLA</sequence>
<dbReference type="InterPro" id="IPR029787">
    <property type="entry name" value="Nucleotide_cyclase"/>
</dbReference>
<dbReference type="InterPro" id="IPR050697">
    <property type="entry name" value="Adenylyl/Guanylyl_Cyclase_3/4"/>
</dbReference>
<dbReference type="InterPro" id="IPR001054">
    <property type="entry name" value="A/G_cyclase"/>
</dbReference>
<gene>
    <name evidence="2" type="ORF">DF3PB_360011</name>
</gene>